<evidence type="ECO:0000313" key="4">
    <source>
        <dbReference type="Proteomes" id="UP000474296"/>
    </source>
</evidence>
<evidence type="ECO:0000313" key="3">
    <source>
        <dbReference type="EMBL" id="NER16842.1"/>
    </source>
</evidence>
<dbReference type="CDD" id="cd00293">
    <property type="entry name" value="USP-like"/>
    <property type="match status" value="1"/>
</dbReference>
<dbReference type="Proteomes" id="UP000474296">
    <property type="component" value="Unassembled WGS sequence"/>
</dbReference>
<reference evidence="3 4" key="1">
    <citation type="submission" date="2020-01" db="EMBL/GenBank/DDBJ databases">
        <title>Spongiivirga citrea KCTC 32990T.</title>
        <authorList>
            <person name="Wang G."/>
        </authorList>
    </citation>
    <scope>NUCLEOTIDE SEQUENCE [LARGE SCALE GENOMIC DNA]</scope>
    <source>
        <strain evidence="3 4">KCTC 32990</strain>
    </source>
</reference>
<comment type="similarity">
    <text evidence="1">Belongs to the universal stress protein A family.</text>
</comment>
<dbReference type="SUPFAM" id="SSF52402">
    <property type="entry name" value="Adenine nucleotide alpha hydrolases-like"/>
    <property type="match status" value="2"/>
</dbReference>
<keyword evidence="4" id="KW-1185">Reference proteome</keyword>
<dbReference type="EMBL" id="JAABOQ010000002">
    <property type="protein sequence ID" value="NER16842.1"/>
    <property type="molecule type" value="Genomic_DNA"/>
</dbReference>
<protein>
    <submittedName>
        <fullName evidence="3">Universal stress protein</fullName>
    </submittedName>
</protein>
<comment type="caution">
    <text evidence="3">The sequence shown here is derived from an EMBL/GenBank/DDBJ whole genome shotgun (WGS) entry which is preliminary data.</text>
</comment>
<organism evidence="3 4">
    <name type="scientific">Spongiivirga citrea</name>
    <dbReference type="NCBI Taxonomy" id="1481457"/>
    <lineage>
        <taxon>Bacteria</taxon>
        <taxon>Pseudomonadati</taxon>
        <taxon>Bacteroidota</taxon>
        <taxon>Flavobacteriia</taxon>
        <taxon>Flavobacteriales</taxon>
        <taxon>Flavobacteriaceae</taxon>
        <taxon>Spongiivirga</taxon>
    </lineage>
</organism>
<gene>
    <name evidence="3" type="ORF">GWK10_06450</name>
</gene>
<sequence>MKKILVPVDFSEYSEYALETAAILAKKYNAGIVVMHMMGLSEAVLTKDESQEMYEANYYMRLAKRKFDTFLDQDYLEGIAVEMTVQNYKRFHEIDDVAKDFNAGLIVMGSHGATGFKEIFVGSNTEKVVRTSQVPVLVVKKKPSKFKLDKVVFACDFNLDFIESFKRAWNFFKELNVEFQVVYINLPDDRFMSTQEMKEKALKFFIHTGIAEFEEAHEDVIFYSAYSLESGIFEFSNEVRADLVAIPTHGRRGLVHFFSEHVGTALVNHSDMPMMTFKV</sequence>
<dbReference type="PANTHER" id="PTHR46268:SF6">
    <property type="entry name" value="UNIVERSAL STRESS PROTEIN UP12"/>
    <property type="match status" value="1"/>
</dbReference>
<dbReference type="InterPro" id="IPR014729">
    <property type="entry name" value="Rossmann-like_a/b/a_fold"/>
</dbReference>
<feature type="domain" description="UspA" evidence="2">
    <location>
        <begin position="150"/>
        <end position="277"/>
    </location>
</feature>
<dbReference type="PANTHER" id="PTHR46268">
    <property type="entry name" value="STRESS RESPONSE PROTEIN NHAX"/>
    <property type="match status" value="1"/>
</dbReference>
<dbReference type="InterPro" id="IPR006015">
    <property type="entry name" value="Universal_stress_UspA"/>
</dbReference>
<dbReference type="Pfam" id="PF00582">
    <property type="entry name" value="Usp"/>
    <property type="match status" value="2"/>
</dbReference>
<proteinExistence type="inferred from homology"/>
<dbReference type="PRINTS" id="PR01438">
    <property type="entry name" value="UNVRSLSTRESS"/>
</dbReference>
<evidence type="ECO:0000259" key="2">
    <source>
        <dbReference type="Pfam" id="PF00582"/>
    </source>
</evidence>
<dbReference type="InterPro" id="IPR006016">
    <property type="entry name" value="UspA"/>
</dbReference>
<feature type="domain" description="UspA" evidence="2">
    <location>
        <begin position="1"/>
        <end position="140"/>
    </location>
</feature>
<dbReference type="Gene3D" id="3.40.50.620">
    <property type="entry name" value="HUPs"/>
    <property type="match status" value="2"/>
</dbReference>
<evidence type="ECO:0000256" key="1">
    <source>
        <dbReference type="ARBA" id="ARBA00008791"/>
    </source>
</evidence>
<dbReference type="AlphaFoldDB" id="A0A6M0CH60"/>
<name>A0A6M0CH60_9FLAO</name>
<accession>A0A6M0CH60</accession>
<dbReference type="RefSeq" id="WP_164030396.1">
    <property type="nucleotide sequence ID" value="NZ_JAABOQ010000002.1"/>
</dbReference>